<dbReference type="PANTHER" id="PTHR35563">
    <property type="entry name" value="BARREL METAL-DEPENDENT HYDROLASE, PUTATIVE (AFU_ORTHOLOGUE AFUA_1G16240)-RELATED"/>
    <property type="match status" value="1"/>
</dbReference>
<dbReference type="InterPro" id="IPR006680">
    <property type="entry name" value="Amidohydro-rel"/>
</dbReference>
<dbReference type="SUPFAM" id="SSF51556">
    <property type="entry name" value="Metallo-dependent hydrolases"/>
    <property type="match status" value="1"/>
</dbReference>
<reference evidence="3" key="1">
    <citation type="journal article" date="2019" name="Int. J. Syst. Evol. Microbiol.">
        <title>The Global Catalogue of Microorganisms (GCM) 10K type strain sequencing project: providing services to taxonomists for standard genome sequencing and annotation.</title>
        <authorList>
            <consortium name="The Broad Institute Genomics Platform"/>
            <consortium name="The Broad Institute Genome Sequencing Center for Infectious Disease"/>
            <person name="Wu L."/>
            <person name="Ma J."/>
        </authorList>
    </citation>
    <scope>NUCLEOTIDE SEQUENCE [LARGE SCALE GENOMIC DNA]</scope>
    <source>
        <strain evidence="3">NBRC 112502</strain>
    </source>
</reference>
<sequence length="184" mass="20606">MRAAGIVGVAFNLPFHGVPYYLGAEALLARLAELDMILQLQVQNTDLLEFLPLIEKYPVRLLIDHCGRPDIAAGPRGEAFQALLTLGQTGRAAVKLSGHIKFSHTSYPFQDTWPFIQALVDAFTPDNCVWGSDWPFLRAPERVDYGPLLRLLEYLLPDAADRRKVLWHTPRRLFGFGGTDNMCA</sequence>
<evidence type="ECO:0000313" key="3">
    <source>
        <dbReference type="Proteomes" id="UP001156641"/>
    </source>
</evidence>
<protein>
    <recommendedName>
        <fullName evidence="1">Amidohydrolase-related domain-containing protein</fullName>
    </recommendedName>
</protein>
<evidence type="ECO:0000259" key="1">
    <source>
        <dbReference type="Pfam" id="PF04909"/>
    </source>
</evidence>
<dbReference type="PANTHER" id="PTHR35563:SF2">
    <property type="entry name" value="BARREL METAL-DEPENDENT HYDROLASE, PUTATIVE (AFU_ORTHOLOGUE AFUA_1G16240)-RELATED"/>
    <property type="match status" value="1"/>
</dbReference>
<comment type="caution">
    <text evidence="2">The sequence shown here is derived from an EMBL/GenBank/DDBJ whole genome shotgun (WGS) entry which is preliminary data.</text>
</comment>
<feature type="domain" description="Amidohydrolase-related" evidence="1">
    <location>
        <begin position="3"/>
        <end position="176"/>
    </location>
</feature>
<accession>A0ABQ6A127</accession>
<dbReference type="Gene3D" id="3.20.20.140">
    <property type="entry name" value="Metal-dependent hydrolases"/>
    <property type="match status" value="1"/>
</dbReference>
<gene>
    <name evidence="2" type="ORF">GCM10010909_08230</name>
</gene>
<keyword evidence="3" id="KW-1185">Reference proteome</keyword>
<name>A0ABQ6A127_9PROT</name>
<dbReference type="InterPro" id="IPR032466">
    <property type="entry name" value="Metal_Hydrolase"/>
</dbReference>
<evidence type="ECO:0000313" key="2">
    <source>
        <dbReference type="EMBL" id="GLR66144.1"/>
    </source>
</evidence>
<dbReference type="InterPro" id="IPR052358">
    <property type="entry name" value="Aro_Compnd_Degr_Hydrolases"/>
</dbReference>
<dbReference type="EMBL" id="BSOS01000012">
    <property type="protein sequence ID" value="GLR66144.1"/>
    <property type="molecule type" value="Genomic_DNA"/>
</dbReference>
<dbReference type="RefSeq" id="WP_284256790.1">
    <property type="nucleotide sequence ID" value="NZ_BSOS01000012.1"/>
</dbReference>
<organism evidence="2 3">
    <name type="scientific">Acidocella aquatica</name>
    <dbReference type="NCBI Taxonomy" id="1922313"/>
    <lineage>
        <taxon>Bacteria</taxon>
        <taxon>Pseudomonadati</taxon>
        <taxon>Pseudomonadota</taxon>
        <taxon>Alphaproteobacteria</taxon>
        <taxon>Acetobacterales</taxon>
        <taxon>Acidocellaceae</taxon>
        <taxon>Acidocella</taxon>
    </lineage>
</organism>
<dbReference type="Pfam" id="PF04909">
    <property type="entry name" value="Amidohydro_2"/>
    <property type="match status" value="1"/>
</dbReference>
<proteinExistence type="predicted"/>
<dbReference type="Proteomes" id="UP001156641">
    <property type="component" value="Unassembled WGS sequence"/>
</dbReference>